<keyword evidence="2" id="KW-1185">Reference proteome</keyword>
<reference evidence="3" key="1">
    <citation type="submission" date="2025-08" db="UniProtKB">
        <authorList>
            <consortium name="RefSeq"/>
        </authorList>
    </citation>
    <scope>IDENTIFICATION</scope>
</reference>
<dbReference type="PROSITE" id="PS51284">
    <property type="entry name" value="DOC"/>
    <property type="match status" value="1"/>
</dbReference>
<evidence type="ECO:0000313" key="3">
    <source>
        <dbReference type="RefSeq" id="XP_014678117.1"/>
    </source>
</evidence>
<dbReference type="InterPro" id="IPR004939">
    <property type="entry name" value="APC_su10/DOC_dom"/>
</dbReference>
<proteinExistence type="predicted"/>
<dbReference type="Proteomes" id="UP000695022">
    <property type="component" value="Unplaced"/>
</dbReference>
<evidence type="ECO:0000313" key="2">
    <source>
        <dbReference type="Proteomes" id="UP000695022"/>
    </source>
</evidence>
<dbReference type="Gene3D" id="2.60.120.260">
    <property type="entry name" value="Galactose-binding domain-like"/>
    <property type="match status" value="1"/>
</dbReference>
<dbReference type="GeneID" id="106817920"/>
<evidence type="ECO:0000259" key="1">
    <source>
        <dbReference type="PROSITE" id="PS51284"/>
    </source>
</evidence>
<organism evidence="2 3">
    <name type="scientific">Priapulus caudatus</name>
    <name type="common">Priapulid worm</name>
    <dbReference type="NCBI Taxonomy" id="37621"/>
    <lineage>
        <taxon>Eukaryota</taxon>
        <taxon>Metazoa</taxon>
        <taxon>Ecdysozoa</taxon>
        <taxon>Scalidophora</taxon>
        <taxon>Priapulida</taxon>
        <taxon>Priapulimorpha</taxon>
        <taxon>Priapulimorphida</taxon>
        <taxon>Priapulidae</taxon>
        <taxon>Priapulus</taxon>
    </lineage>
</organism>
<dbReference type="RefSeq" id="XP_014678117.1">
    <property type="nucleotide sequence ID" value="XM_014822631.1"/>
</dbReference>
<gene>
    <name evidence="3" type="primary">LOC106817920</name>
</gene>
<name>A0ABM1F0Z6_PRICU</name>
<protein>
    <submittedName>
        <fullName evidence="3">Nuclear receptor 2C2-associated protein-like</fullName>
    </submittedName>
</protein>
<accession>A0ABM1F0Z6</accession>
<dbReference type="InterPro" id="IPR008979">
    <property type="entry name" value="Galactose-bd-like_sf"/>
</dbReference>
<sequence length="139" mass="15459">MTDSLLASARVSVSSVLNRNVKEFGKQFLIDGSDETCWNSDEGLPQWVLLRFLHPVLIARLCVRFQGGFAGRECHLEGGDSPQTLRRLADFYPEDVNALQTFDVRAQQPVSVARLVFASSTDFYGRVVVYSLDLLGDCA</sequence>
<feature type="domain" description="DOC" evidence="1">
    <location>
        <begin position="1"/>
        <end position="139"/>
    </location>
</feature>
<dbReference type="SUPFAM" id="SSF49785">
    <property type="entry name" value="Galactose-binding domain-like"/>
    <property type="match status" value="1"/>
</dbReference>